<accession>A0A0A8ZAT6</accession>
<name>A0A0A8ZAT6_ARUDO</name>
<dbReference type="EMBL" id="GBRH01261969">
    <property type="protein sequence ID" value="JAD35926.1"/>
    <property type="molecule type" value="Transcribed_RNA"/>
</dbReference>
<sequence>MAVVRFKIAFWFRFRPLNLDK</sequence>
<organism evidence="1">
    <name type="scientific">Arundo donax</name>
    <name type="common">Giant reed</name>
    <name type="synonym">Donax arundinaceus</name>
    <dbReference type="NCBI Taxonomy" id="35708"/>
    <lineage>
        <taxon>Eukaryota</taxon>
        <taxon>Viridiplantae</taxon>
        <taxon>Streptophyta</taxon>
        <taxon>Embryophyta</taxon>
        <taxon>Tracheophyta</taxon>
        <taxon>Spermatophyta</taxon>
        <taxon>Magnoliopsida</taxon>
        <taxon>Liliopsida</taxon>
        <taxon>Poales</taxon>
        <taxon>Poaceae</taxon>
        <taxon>PACMAD clade</taxon>
        <taxon>Arundinoideae</taxon>
        <taxon>Arundineae</taxon>
        <taxon>Arundo</taxon>
    </lineage>
</organism>
<protein>
    <submittedName>
        <fullName evidence="1">Uncharacterized protein</fullName>
    </submittedName>
</protein>
<dbReference type="AlphaFoldDB" id="A0A0A8ZAT6"/>
<reference evidence="1" key="1">
    <citation type="submission" date="2014-09" db="EMBL/GenBank/DDBJ databases">
        <authorList>
            <person name="Magalhaes I.L.F."/>
            <person name="Oliveira U."/>
            <person name="Santos F.R."/>
            <person name="Vidigal T.H.D.A."/>
            <person name="Brescovit A.D."/>
            <person name="Santos A.J."/>
        </authorList>
    </citation>
    <scope>NUCLEOTIDE SEQUENCE</scope>
    <source>
        <tissue evidence="1">Shoot tissue taken approximately 20 cm above the soil surface</tissue>
    </source>
</reference>
<reference evidence="1" key="2">
    <citation type="journal article" date="2015" name="Data Brief">
        <title>Shoot transcriptome of the giant reed, Arundo donax.</title>
        <authorList>
            <person name="Barrero R.A."/>
            <person name="Guerrero F.D."/>
            <person name="Moolhuijzen P."/>
            <person name="Goolsby J.A."/>
            <person name="Tidwell J."/>
            <person name="Bellgard S.E."/>
            <person name="Bellgard M.I."/>
        </authorList>
    </citation>
    <scope>NUCLEOTIDE SEQUENCE</scope>
    <source>
        <tissue evidence="1">Shoot tissue taken approximately 20 cm above the soil surface</tissue>
    </source>
</reference>
<evidence type="ECO:0000313" key="1">
    <source>
        <dbReference type="EMBL" id="JAD35926.1"/>
    </source>
</evidence>
<proteinExistence type="predicted"/>